<organism evidence="1 2">
    <name type="scientific">Araneus ventricosus</name>
    <name type="common">Orbweaver spider</name>
    <name type="synonym">Epeira ventricosa</name>
    <dbReference type="NCBI Taxonomy" id="182803"/>
    <lineage>
        <taxon>Eukaryota</taxon>
        <taxon>Metazoa</taxon>
        <taxon>Ecdysozoa</taxon>
        <taxon>Arthropoda</taxon>
        <taxon>Chelicerata</taxon>
        <taxon>Arachnida</taxon>
        <taxon>Araneae</taxon>
        <taxon>Araneomorphae</taxon>
        <taxon>Entelegynae</taxon>
        <taxon>Araneoidea</taxon>
        <taxon>Araneidae</taxon>
        <taxon>Araneus</taxon>
    </lineage>
</organism>
<dbReference type="EMBL" id="BGPR01008908">
    <property type="protein sequence ID" value="GBN36830.1"/>
    <property type="molecule type" value="Genomic_DNA"/>
</dbReference>
<protein>
    <submittedName>
        <fullName evidence="1">Uncharacterized protein</fullName>
    </submittedName>
</protein>
<name>A0A4Y2NDZ0_ARAVE</name>
<evidence type="ECO:0000313" key="1">
    <source>
        <dbReference type="EMBL" id="GBN36830.1"/>
    </source>
</evidence>
<gene>
    <name evidence="1" type="ORF">AVEN_125904_1</name>
</gene>
<keyword evidence="2" id="KW-1185">Reference proteome</keyword>
<dbReference type="AlphaFoldDB" id="A0A4Y2NDZ0"/>
<comment type="caution">
    <text evidence="1">The sequence shown here is derived from an EMBL/GenBank/DDBJ whole genome shotgun (WGS) entry which is preliminary data.</text>
</comment>
<reference evidence="1 2" key="1">
    <citation type="journal article" date="2019" name="Sci. Rep.">
        <title>Orb-weaving spider Araneus ventricosus genome elucidates the spidroin gene catalogue.</title>
        <authorList>
            <person name="Kono N."/>
            <person name="Nakamura H."/>
            <person name="Ohtoshi R."/>
            <person name="Moran D.A.P."/>
            <person name="Shinohara A."/>
            <person name="Yoshida Y."/>
            <person name="Fujiwara M."/>
            <person name="Mori M."/>
            <person name="Tomita M."/>
            <person name="Arakawa K."/>
        </authorList>
    </citation>
    <scope>NUCLEOTIDE SEQUENCE [LARGE SCALE GENOMIC DNA]</scope>
</reference>
<evidence type="ECO:0000313" key="2">
    <source>
        <dbReference type="Proteomes" id="UP000499080"/>
    </source>
</evidence>
<dbReference type="Proteomes" id="UP000499080">
    <property type="component" value="Unassembled WGS sequence"/>
</dbReference>
<proteinExistence type="predicted"/>
<sequence>MAIRKYLAKESNLKMRSDLNEYRFQLLLAQGQSHIILQRAQIATSTHALGESDLKKSAMQESINIVHRRLRAVRMSVEMADLLEVRLSRPTDSQSFDGFGPKFYPDLYS</sequence>
<accession>A0A4Y2NDZ0</accession>